<accession>A0A2H0UH23</accession>
<evidence type="ECO:0000259" key="1">
    <source>
        <dbReference type="Pfam" id="PF15919"/>
    </source>
</evidence>
<dbReference type="EMBL" id="PFBG01000033">
    <property type="protein sequence ID" value="PIR85691.1"/>
    <property type="molecule type" value="Genomic_DNA"/>
</dbReference>
<sequence length="59" mass="6613">MEKRTYPIVLQKETSGGYSVANLALEGCYSQGETVEEALENIKEATLLCLEDTDFLKRN</sequence>
<proteinExistence type="predicted"/>
<organism evidence="2 3">
    <name type="scientific">Candidatus Kaiserbacteria bacterium CG10_big_fil_rev_8_21_14_0_10_44_10</name>
    <dbReference type="NCBI Taxonomy" id="1974606"/>
    <lineage>
        <taxon>Bacteria</taxon>
        <taxon>Candidatus Kaiseribacteriota</taxon>
    </lineage>
</organism>
<dbReference type="AlphaFoldDB" id="A0A2H0UH23"/>
<dbReference type="PANTHER" id="PTHR34504:SF4">
    <property type="entry name" value="ANTITOXIN HICB"/>
    <property type="match status" value="1"/>
</dbReference>
<gene>
    <name evidence="2" type="ORF">COU14_02870</name>
</gene>
<dbReference type="SUPFAM" id="SSF143100">
    <property type="entry name" value="TTHA1013/TTHA0281-like"/>
    <property type="match status" value="1"/>
</dbReference>
<dbReference type="Pfam" id="PF15919">
    <property type="entry name" value="HicB_lk_antitox"/>
    <property type="match status" value="1"/>
</dbReference>
<evidence type="ECO:0000313" key="2">
    <source>
        <dbReference type="EMBL" id="PIR85691.1"/>
    </source>
</evidence>
<dbReference type="Proteomes" id="UP000229612">
    <property type="component" value="Unassembled WGS sequence"/>
</dbReference>
<protein>
    <recommendedName>
        <fullName evidence="1">HicB-like antitoxin of toxin-antitoxin system domain-containing protein</fullName>
    </recommendedName>
</protein>
<feature type="domain" description="HicB-like antitoxin of toxin-antitoxin system" evidence="1">
    <location>
        <begin position="6"/>
        <end position="52"/>
    </location>
</feature>
<comment type="caution">
    <text evidence="2">The sequence shown here is derived from an EMBL/GenBank/DDBJ whole genome shotgun (WGS) entry which is preliminary data.</text>
</comment>
<dbReference type="InterPro" id="IPR051404">
    <property type="entry name" value="TA_system_antitoxin"/>
</dbReference>
<dbReference type="InterPro" id="IPR031807">
    <property type="entry name" value="HicB-like"/>
</dbReference>
<dbReference type="PANTHER" id="PTHR34504">
    <property type="entry name" value="ANTITOXIN HICB"/>
    <property type="match status" value="1"/>
</dbReference>
<dbReference type="InterPro" id="IPR035069">
    <property type="entry name" value="TTHA1013/TTHA0281-like"/>
</dbReference>
<dbReference type="Gene3D" id="3.30.160.250">
    <property type="match status" value="1"/>
</dbReference>
<reference evidence="3" key="1">
    <citation type="submission" date="2017-09" db="EMBL/GenBank/DDBJ databases">
        <title>Depth-based differentiation of microbial function through sediment-hosted aquifers and enrichment of novel symbionts in the deep terrestrial subsurface.</title>
        <authorList>
            <person name="Probst A.J."/>
            <person name="Ladd B."/>
            <person name="Jarett J.K."/>
            <person name="Geller-Mcgrath D.E."/>
            <person name="Sieber C.M.K."/>
            <person name="Emerson J.B."/>
            <person name="Anantharaman K."/>
            <person name="Thomas B.C."/>
            <person name="Malmstrom R."/>
            <person name="Stieglmeier M."/>
            <person name="Klingl A."/>
            <person name="Woyke T."/>
            <person name="Ryan C.M."/>
            <person name="Banfield J.F."/>
        </authorList>
    </citation>
    <scope>NUCLEOTIDE SEQUENCE [LARGE SCALE GENOMIC DNA]</scope>
</reference>
<name>A0A2H0UH23_9BACT</name>
<evidence type="ECO:0000313" key="3">
    <source>
        <dbReference type="Proteomes" id="UP000229612"/>
    </source>
</evidence>